<reference evidence="4 5" key="1">
    <citation type="submission" date="2021-03" db="EMBL/GenBank/DDBJ databases">
        <title>Antimicrobial resistance genes in bacteria isolated from Japanese honey, and their potential for conferring macrolide and lincosamide resistance in the American foulbrood pathogen Paenibacillus larvae.</title>
        <authorList>
            <person name="Okamoto M."/>
            <person name="Kumagai M."/>
            <person name="Kanamori H."/>
            <person name="Takamatsu D."/>
        </authorList>
    </citation>
    <scope>NUCLEOTIDE SEQUENCE [LARGE SCALE GENOMIC DNA]</scope>
    <source>
        <strain evidence="4 5">J34TS1</strain>
    </source>
</reference>
<feature type="domain" description="N-acetyltransferase" evidence="3">
    <location>
        <begin position="5"/>
        <end position="170"/>
    </location>
</feature>
<dbReference type="Gene3D" id="3.40.630.30">
    <property type="match status" value="1"/>
</dbReference>
<dbReference type="PROSITE" id="PS51186">
    <property type="entry name" value="GNAT"/>
    <property type="match status" value="1"/>
</dbReference>
<dbReference type="RefSeq" id="WP_212980886.1">
    <property type="nucleotide sequence ID" value="NZ_AP025343.1"/>
</dbReference>
<dbReference type="InterPro" id="IPR000182">
    <property type="entry name" value="GNAT_dom"/>
</dbReference>
<dbReference type="InterPro" id="IPR050832">
    <property type="entry name" value="Bact_Acetyltransf"/>
</dbReference>
<dbReference type="Proteomes" id="UP000682811">
    <property type="component" value="Unassembled WGS sequence"/>
</dbReference>
<evidence type="ECO:0000256" key="2">
    <source>
        <dbReference type="ARBA" id="ARBA00023315"/>
    </source>
</evidence>
<evidence type="ECO:0000313" key="4">
    <source>
        <dbReference type="EMBL" id="GIO50720.1"/>
    </source>
</evidence>
<comment type="caution">
    <text evidence="4">The sequence shown here is derived from an EMBL/GenBank/DDBJ whole genome shotgun (WGS) entry which is preliminary data.</text>
</comment>
<gene>
    <name evidence="4" type="ORF">J34TS1_54850</name>
</gene>
<dbReference type="AlphaFoldDB" id="A0A919YJZ0"/>
<dbReference type="EMBL" id="BORT01000037">
    <property type="protein sequence ID" value="GIO50720.1"/>
    <property type="molecule type" value="Genomic_DNA"/>
</dbReference>
<accession>A0A919YJZ0</accession>
<name>A0A919YJZ0_9BACL</name>
<organism evidence="4 5">
    <name type="scientific">Paenibacillus azoreducens</name>
    <dbReference type="NCBI Taxonomy" id="116718"/>
    <lineage>
        <taxon>Bacteria</taxon>
        <taxon>Bacillati</taxon>
        <taxon>Bacillota</taxon>
        <taxon>Bacilli</taxon>
        <taxon>Bacillales</taxon>
        <taxon>Paenibacillaceae</taxon>
        <taxon>Paenibacillus</taxon>
    </lineage>
</organism>
<dbReference type="CDD" id="cd04301">
    <property type="entry name" value="NAT_SF"/>
    <property type="match status" value="1"/>
</dbReference>
<dbReference type="GO" id="GO:0016747">
    <property type="term" value="F:acyltransferase activity, transferring groups other than amino-acyl groups"/>
    <property type="evidence" value="ECO:0007669"/>
    <property type="project" value="InterPro"/>
</dbReference>
<keyword evidence="5" id="KW-1185">Reference proteome</keyword>
<sequence length="170" mass="18949">MNQEIRIRKIESFDAELLHQLSNLLIEVVEAGASIGFLPPLTMREAEEYWEQVVAPGVQLWVAESGEKVAGTVQLHLVLKTNGSHRAEIAKLMVSPAARRCGIARLLMQTAEEKARNENRTLLVLDTRAGDPSNVLYQSMGYVEAGRIPHYARSADGQLDATVFYFKELN</sequence>
<proteinExistence type="predicted"/>
<dbReference type="PANTHER" id="PTHR43877">
    <property type="entry name" value="AMINOALKYLPHOSPHONATE N-ACETYLTRANSFERASE-RELATED-RELATED"/>
    <property type="match status" value="1"/>
</dbReference>
<dbReference type="Pfam" id="PF00583">
    <property type="entry name" value="Acetyltransf_1"/>
    <property type="match status" value="1"/>
</dbReference>
<evidence type="ECO:0000313" key="5">
    <source>
        <dbReference type="Proteomes" id="UP000682811"/>
    </source>
</evidence>
<evidence type="ECO:0000259" key="3">
    <source>
        <dbReference type="PROSITE" id="PS51186"/>
    </source>
</evidence>
<evidence type="ECO:0000256" key="1">
    <source>
        <dbReference type="ARBA" id="ARBA00022679"/>
    </source>
</evidence>
<protein>
    <submittedName>
        <fullName evidence="4">N-acetyltransferase</fullName>
    </submittedName>
</protein>
<dbReference type="InterPro" id="IPR016181">
    <property type="entry name" value="Acyl_CoA_acyltransferase"/>
</dbReference>
<keyword evidence="2" id="KW-0012">Acyltransferase</keyword>
<keyword evidence="1" id="KW-0808">Transferase</keyword>
<dbReference type="SUPFAM" id="SSF55729">
    <property type="entry name" value="Acyl-CoA N-acyltransferases (Nat)"/>
    <property type="match status" value="1"/>
</dbReference>